<comment type="caution">
    <text evidence="1">The sequence shown here is derived from an EMBL/GenBank/DDBJ whole genome shotgun (WGS) entry which is preliminary data.</text>
</comment>
<reference evidence="1 2" key="1">
    <citation type="submission" date="2018-05" db="EMBL/GenBank/DDBJ databases">
        <title>Genomic Encyclopedia of Type Strains, Phase IV (KMG-IV): sequencing the most valuable type-strain genomes for metagenomic binning, comparative biology and taxonomic classification.</title>
        <authorList>
            <person name="Goeker M."/>
        </authorList>
    </citation>
    <scope>NUCLEOTIDE SEQUENCE [LARGE SCALE GENOMIC DNA]</scope>
    <source>
        <strain evidence="1 2">DSM 19579</strain>
    </source>
</reference>
<organism evidence="1 2">
    <name type="scientific">Mangrovibacter plantisponsor</name>
    <dbReference type="NCBI Taxonomy" id="451513"/>
    <lineage>
        <taxon>Bacteria</taxon>
        <taxon>Pseudomonadati</taxon>
        <taxon>Pseudomonadota</taxon>
        <taxon>Gammaproteobacteria</taxon>
        <taxon>Enterobacterales</taxon>
        <taxon>Enterobacteriaceae</taxon>
        <taxon>Mangrovibacter</taxon>
    </lineage>
</organism>
<dbReference type="EMBL" id="QGTS01000012">
    <property type="protein sequence ID" value="PWW05874.1"/>
    <property type="molecule type" value="Genomic_DNA"/>
</dbReference>
<keyword evidence="2" id="KW-1185">Reference proteome</keyword>
<accession>A0A317PVP5</accession>
<dbReference type="AlphaFoldDB" id="A0A317PVP5"/>
<dbReference type="OrthoDB" id="6627481at2"/>
<evidence type="ECO:0000313" key="1">
    <source>
        <dbReference type="EMBL" id="PWW05874.1"/>
    </source>
</evidence>
<dbReference type="RefSeq" id="WP_110027302.1">
    <property type="nucleotide sequence ID" value="NZ_QGTS01000012.1"/>
</dbReference>
<protein>
    <submittedName>
        <fullName evidence="1">Uncharacterized protein</fullName>
    </submittedName>
</protein>
<dbReference type="Proteomes" id="UP000246744">
    <property type="component" value="Unassembled WGS sequence"/>
</dbReference>
<sequence length="143" mass="15955">MATHTLIIGPDKVEFSTPPVTLSIGYASLAAQFTQTPYPSEQDVENAIMVVENCIHAEKLLRNLDSNQKCNDSWIQSVALSTGSQQELTQDKIECLFNDIADIIAGRPKRQGEFPDEPGFIAYVTILRELSHHLNIQTFTLHN</sequence>
<gene>
    <name evidence="1" type="ORF">DES37_112138</name>
</gene>
<evidence type="ECO:0000313" key="2">
    <source>
        <dbReference type="Proteomes" id="UP000246744"/>
    </source>
</evidence>
<name>A0A317PVP5_9ENTR</name>
<proteinExistence type="predicted"/>